<accession>A0A1I8A1I3</accession>
<name>A0A1I8A1I3_9BILA</name>
<organism evidence="2 3">
    <name type="scientific">Steinernema glaseri</name>
    <dbReference type="NCBI Taxonomy" id="37863"/>
    <lineage>
        <taxon>Eukaryota</taxon>
        <taxon>Metazoa</taxon>
        <taxon>Ecdysozoa</taxon>
        <taxon>Nematoda</taxon>
        <taxon>Chromadorea</taxon>
        <taxon>Rhabditida</taxon>
        <taxon>Tylenchina</taxon>
        <taxon>Panagrolaimomorpha</taxon>
        <taxon>Strongyloidoidea</taxon>
        <taxon>Steinernematidae</taxon>
        <taxon>Steinernema</taxon>
    </lineage>
</organism>
<sequence>MATVATILKTNPSYIVLSLRTNLYMLVNDSFIQAWRTFVSPGGTLNIRTNHGYIAWGLQHGPSEKIVDLATAPPGLASFLFDRSPCEWSMWLRATLFLFIKTLQDTYRIRSLSPRAEYNASTRFHSPGNKDRAGASPAEDVPFFHIPRP</sequence>
<dbReference type="Proteomes" id="UP000095287">
    <property type="component" value="Unplaced"/>
</dbReference>
<proteinExistence type="predicted"/>
<evidence type="ECO:0000313" key="3">
    <source>
        <dbReference type="WBParaSite" id="L893_g31741.t1"/>
    </source>
</evidence>
<evidence type="ECO:0000313" key="2">
    <source>
        <dbReference type="Proteomes" id="UP000095287"/>
    </source>
</evidence>
<reference evidence="3" key="1">
    <citation type="submission" date="2016-11" db="UniProtKB">
        <authorList>
            <consortium name="WormBaseParasite"/>
        </authorList>
    </citation>
    <scope>IDENTIFICATION</scope>
</reference>
<keyword evidence="2" id="KW-1185">Reference proteome</keyword>
<dbReference type="AlphaFoldDB" id="A0A1I8A1I3"/>
<feature type="region of interest" description="Disordered" evidence="1">
    <location>
        <begin position="122"/>
        <end position="141"/>
    </location>
</feature>
<evidence type="ECO:0000256" key="1">
    <source>
        <dbReference type="SAM" id="MobiDB-lite"/>
    </source>
</evidence>
<dbReference type="WBParaSite" id="L893_g31741.t1">
    <property type="protein sequence ID" value="L893_g31741.t1"/>
    <property type="gene ID" value="L893_g31741"/>
</dbReference>
<protein>
    <submittedName>
        <fullName evidence="3">Cytochrome P450</fullName>
    </submittedName>
</protein>